<dbReference type="InterPro" id="IPR036397">
    <property type="entry name" value="RNaseH_sf"/>
</dbReference>
<organism evidence="1 2">
    <name type="scientific">Eumeta variegata</name>
    <name type="common">Bagworm moth</name>
    <name type="synonym">Eumeta japonica</name>
    <dbReference type="NCBI Taxonomy" id="151549"/>
    <lineage>
        <taxon>Eukaryota</taxon>
        <taxon>Metazoa</taxon>
        <taxon>Ecdysozoa</taxon>
        <taxon>Arthropoda</taxon>
        <taxon>Hexapoda</taxon>
        <taxon>Insecta</taxon>
        <taxon>Pterygota</taxon>
        <taxon>Neoptera</taxon>
        <taxon>Endopterygota</taxon>
        <taxon>Lepidoptera</taxon>
        <taxon>Glossata</taxon>
        <taxon>Ditrysia</taxon>
        <taxon>Tineoidea</taxon>
        <taxon>Psychidae</taxon>
        <taxon>Oiketicinae</taxon>
        <taxon>Eumeta</taxon>
    </lineage>
</organism>
<dbReference type="GO" id="GO:0003676">
    <property type="term" value="F:nucleic acid binding"/>
    <property type="evidence" value="ECO:0007669"/>
    <property type="project" value="InterPro"/>
</dbReference>
<evidence type="ECO:0000313" key="2">
    <source>
        <dbReference type="Proteomes" id="UP000299102"/>
    </source>
</evidence>
<dbReference type="Proteomes" id="UP000299102">
    <property type="component" value="Unassembled WGS sequence"/>
</dbReference>
<dbReference type="Gene3D" id="3.30.420.10">
    <property type="entry name" value="Ribonuclease H-like superfamily/Ribonuclease H"/>
    <property type="match status" value="1"/>
</dbReference>
<evidence type="ECO:0008006" key="3">
    <source>
        <dbReference type="Google" id="ProtNLM"/>
    </source>
</evidence>
<comment type="caution">
    <text evidence="1">The sequence shown here is derived from an EMBL/GenBank/DDBJ whole genome shotgun (WGS) entry which is preliminary data.</text>
</comment>
<sequence length="129" mass="15071">MHLIHTAWKTKLAMTKNGFKKIDYPPYSLDLARCDYFLFRLLKKHLRVQDFQSYDEMKSARLLIASEAHMWPRALPPRGPPGLGLRLLMKLRINSRTPLKFNGADKSYSINYALPARRRDVFIKITPPD</sequence>
<dbReference type="EMBL" id="BGZK01000886">
    <property type="protein sequence ID" value="GBP64047.1"/>
    <property type="molecule type" value="Genomic_DNA"/>
</dbReference>
<keyword evidence="2" id="KW-1185">Reference proteome</keyword>
<name>A0A4C1XP60_EUMVA</name>
<dbReference type="AlphaFoldDB" id="A0A4C1XP60"/>
<reference evidence="1 2" key="1">
    <citation type="journal article" date="2019" name="Commun. Biol.">
        <title>The bagworm genome reveals a unique fibroin gene that provides high tensile strength.</title>
        <authorList>
            <person name="Kono N."/>
            <person name="Nakamura H."/>
            <person name="Ohtoshi R."/>
            <person name="Tomita M."/>
            <person name="Numata K."/>
            <person name="Arakawa K."/>
        </authorList>
    </citation>
    <scope>NUCLEOTIDE SEQUENCE [LARGE SCALE GENOMIC DNA]</scope>
</reference>
<gene>
    <name evidence="1" type="ORF">EVAR_44130_1</name>
</gene>
<protein>
    <recommendedName>
        <fullName evidence="3">Mariner Mos1 transposase</fullName>
    </recommendedName>
</protein>
<evidence type="ECO:0000313" key="1">
    <source>
        <dbReference type="EMBL" id="GBP64047.1"/>
    </source>
</evidence>
<proteinExistence type="predicted"/>
<accession>A0A4C1XP60</accession>